<dbReference type="RefSeq" id="WP_004591595.1">
    <property type="nucleotide sequence ID" value="NZ_AOLY01000009.1"/>
</dbReference>
<feature type="transmembrane region" description="Helical" evidence="1">
    <location>
        <begin position="163"/>
        <end position="181"/>
    </location>
</feature>
<evidence type="ECO:0000313" key="3">
    <source>
        <dbReference type="Proteomes" id="UP000011524"/>
    </source>
</evidence>
<dbReference type="OrthoDB" id="271870at2157"/>
<evidence type="ECO:0000256" key="1">
    <source>
        <dbReference type="SAM" id="Phobius"/>
    </source>
</evidence>
<dbReference type="eggNOG" id="arCOG09071">
    <property type="taxonomic scope" value="Archaea"/>
</dbReference>
<proteinExistence type="predicted"/>
<dbReference type="Proteomes" id="UP000011524">
    <property type="component" value="Unassembled WGS sequence"/>
</dbReference>
<name>M0LL81_HALJT</name>
<keyword evidence="1" id="KW-0812">Transmembrane</keyword>
<sequence>MWRYAALHRRDHRGAIGGPLFALVIGLYVALLAIAPTVFAVARLVSGDAAVLYGTVIAMVAVATGVGWWTTERFGSLPRRLGATRTRWVPGLVSLGYAFTGLLSLDWAGVVGVLAMFSGMGAMALGSVLGVMARTRYTDTHLADSERHCVFTAGWPEAARNRLLALVLPLWAVGVAGFASVYVTPELWPLTFAQILFPVGIGIFMQTQPREYAVTAEGLEQRLPVARRLLPWERYTGYTRTTDALVVHRSWWFDDRFALDDLDDPDVVAAALARYLSAA</sequence>
<accession>M0LL81</accession>
<feature type="transmembrane region" description="Helical" evidence="1">
    <location>
        <begin position="187"/>
        <end position="205"/>
    </location>
</feature>
<keyword evidence="3" id="KW-1185">Reference proteome</keyword>
<organism evidence="2 3">
    <name type="scientific">Haloarcula japonica (strain ATCC 49778 / DSM 6131 / JCM 7785 / NBRC 101032 / NCIMB 13157 / TR-1)</name>
    <dbReference type="NCBI Taxonomy" id="1227453"/>
    <lineage>
        <taxon>Archaea</taxon>
        <taxon>Methanobacteriati</taxon>
        <taxon>Methanobacteriota</taxon>
        <taxon>Stenosarchaea group</taxon>
        <taxon>Halobacteria</taxon>
        <taxon>Halobacteriales</taxon>
        <taxon>Haloarculaceae</taxon>
        <taxon>Haloarcula</taxon>
    </lineage>
</organism>
<protein>
    <recommendedName>
        <fullName evidence="4">DUF5673 domain-containing protein</fullName>
    </recommendedName>
</protein>
<gene>
    <name evidence="2" type="ORF">C444_06096</name>
</gene>
<feature type="transmembrane region" description="Helical" evidence="1">
    <location>
        <begin position="50"/>
        <end position="68"/>
    </location>
</feature>
<dbReference type="PATRIC" id="fig|1227453.3.peg.1225"/>
<dbReference type="AlphaFoldDB" id="M0LL81"/>
<keyword evidence="1" id="KW-0472">Membrane</keyword>
<feature type="transmembrane region" description="Helical" evidence="1">
    <location>
        <begin position="20"/>
        <end position="44"/>
    </location>
</feature>
<comment type="caution">
    <text evidence="2">The sequence shown here is derived from an EMBL/GenBank/DDBJ whole genome shotgun (WGS) entry which is preliminary data.</text>
</comment>
<reference evidence="2 3" key="1">
    <citation type="journal article" date="2014" name="PLoS Genet.">
        <title>Phylogenetically driven sequencing of extremely halophilic archaea reveals strategies for static and dynamic osmo-response.</title>
        <authorList>
            <person name="Becker E.A."/>
            <person name="Seitzer P.M."/>
            <person name="Tritt A."/>
            <person name="Larsen D."/>
            <person name="Krusor M."/>
            <person name="Yao A.I."/>
            <person name="Wu D."/>
            <person name="Madern D."/>
            <person name="Eisen J.A."/>
            <person name="Darling A.E."/>
            <person name="Facciotti M.T."/>
        </authorList>
    </citation>
    <scope>NUCLEOTIDE SEQUENCE [LARGE SCALE GENOMIC DNA]</scope>
    <source>
        <strain evidence="3">ATCC 49778 / DSM 6131 / JCM 7785 / NBRC 101032 / NCIMB 13157 / TR-1</strain>
    </source>
</reference>
<keyword evidence="1" id="KW-1133">Transmembrane helix</keyword>
<evidence type="ECO:0000313" key="2">
    <source>
        <dbReference type="EMBL" id="EMA32770.1"/>
    </source>
</evidence>
<dbReference type="EMBL" id="AOLY01000009">
    <property type="protein sequence ID" value="EMA32770.1"/>
    <property type="molecule type" value="Genomic_DNA"/>
</dbReference>
<feature type="transmembrane region" description="Helical" evidence="1">
    <location>
        <begin position="111"/>
        <end position="132"/>
    </location>
</feature>
<dbReference type="STRING" id="1227453.C444_06096"/>
<evidence type="ECO:0008006" key="4">
    <source>
        <dbReference type="Google" id="ProtNLM"/>
    </source>
</evidence>